<gene>
    <name evidence="1" type="ORF">SDC9_201408</name>
</gene>
<organism evidence="1">
    <name type="scientific">bioreactor metagenome</name>
    <dbReference type="NCBI Taxonomy" id="1076179"/>
    <lineage>
        <taxon>unclassified sequences</taxon>
        <taxon>metagenomes</taxon>
        <taxon>ecological metagenomes</taxon>
    </lineage>
</organism>
<comment type="caution">
    <text evidence="1">The sequence shown here is derived from an EMBL/GenBank/DDBJ whole genome shotgun (WGS) entry which is preliminary data.</text>
</comment>
<sequence length="47" mass="5414">MFNSQSEQDSVYDVHTEGTKVCMKYDEAYIDSYAGYSTAQQIYDAME</sequence>
<evidence type="ECO:0000313" key="1">
    <source>
        <dbReference type="EMBL" id="MPN53742.1"/>
    </source>
</evidence>
<proteinExistence type="predicted"/>
<dbReference type="EMBL" id="VSSQ01121193">
    <property type="protein sequence ID" value="MPN53742.1"/>
    <property type="molecule type" value="Genomic_DNA"/>
</dbReference>
<dbReference type="AlphaFoldDB" id="A0A645ISE1"/>
<name>A0A645ISE1_9ZZZZ</name>
<reference evidence="1" key="1">
    <citation type="submission" date="2019-08" db="EMBL/GenBank/DDBJ databases">
        <authorList>
            <person name="Kucharzyk K."/>
            <person name="Murdoch R.W."/>
            <person name="Higgins S."/>
            <person name="Loffler F."/>
        </authorList>
    </citation>
    <scope>NUCLEOTIDE SEQUENCE</scope>
</reference>
<protein>
    <submittedName>
        <fullName evidence="1">Uncharacterized protein</fullName>
    </submittedName>
</protein>
<accession>A0A645ISE1</accession>